<dbReference type="Proteomes" id="UP001396334">
    <property type="component" value="Unassembled WGS sequence"/>
</dbReference>
<feature type="domain" description="VAN3-binding protein-like auxin canalisation" evidence="1">
    <location>
        <begin position="10"/>
        <end position="54"/>
    </location>
</feature>
<reference evidence="2 3" key="1">
    <citation type="journal article" date="2024" name="G3 (Bethesda)">
        <title>Genome assembly of Hibiscus sabdariffa L. provides insights into metabolisms of medicinal natural products.</title>
        <authorList>
            <person name="Kim T."/>
        </authorList>
    </citation>
    <scope>NUCLEOTIDE SEQUENCE [LARGE SCALE GENOMIC DNA]</scope>
    <source>
        <strain evidence="2">TK-2024</strain>
        <tissue evidence="2">Old leaves</tissue>
    </source>
</reference>
<dbReference type="InterPro" id="IPR008546">
    <property type="entry name" value="VAN3-bd-like_auxin_canal"/>
</dbReference>
<comment type="caution">
    <text evidence="2">The sequence shown here is derived from an EMBL/GenBank/DDBJ whole genome shotgun (WGS) entry which is preliminary data.</text>
</comment>
<name>A0ABR2NJD8_9ROSI</name>
<accession>A0ABR2NJD8</accession>
<evidence type="ECO:0000313" key="2">
    <source>
        <dbReference type="EMBL" id="KAK8976186.1"/>
    </source>
</evidence>
<sequence length="76" mass="8499">MQYKKLVATEIPRECIEFLARSWSLSATELLKALANKCMVASVGNEMRGARSTASREPPLQDLHVGWNRSDFAMGE</sequence>
<evidence type="ECO:0000313" key="3">
    <source>
        <dbReference type="Proteomes" id="UP001396334"/>
    </source>
</evidence>
<proteinExistence type="predicted"/>
<evidence type="ECO:0000259" key="1">
    <source>
        <dbReference type="Pfam" id="PF05703"/>
    </source>
</evidence>
<organism evidence="2 3">
    <name type="scientific">Hibiscus sabdariffa</name>
    <name type="common">roselle</name>
    <dbReference type="NCBI Taxonomy" id="183260"/>
    <lineage>
        <taxon>Eukaryota</taxon>
        <taxon>Viridiplantae</taxon>
        <taxon>Streptophyta</taxon>
        <taxon>Embryophyta</taxon>
        <taxon>Tracheophyta</taxon>
        <taxon>Spermatophyta</taxon>
        <taxon>Magnoliopsida</taxon>
        <taxon>eudicotyledons</taxon>
        <taxon>Gunneridae</taxon>
        <taxon>Pentapetalae</taxon>
        <taxon>rosids</taxon>
        <taxon>malvids</taxon>
        <taxon>Malvales</taxon>
        <taxon>Malvaceae</taxon>
        <taxon>Malvoideae</taxon>
        <taxon>Hibiscus</taxon>
    </lineage>
</organism>
<dbReference type="Pfam" id="PF05703">
    <property type="entry name" value="Auxin_canalis"/>
    <property type="match status" value="1"/>
</dbReference>
<gene>
    <name evidence="2" type="ORF">V6N11_007677</name>
</gene>
<protein>
    <recommendedName>
        <fullName evidence="1">VAN3-binding protein-like auxin canalisation domain-containing protein</fullName>
    </recommendedName>
</protein>
<dbReference type="EMBL" id="JBBPBN010000136">
    <property type="protein sequence ID" value="KAK8976186.1"/>
    <property type="molecule type" value="Genomic_DNA"/>
</dbReference>
<keyword evidence="3" id="KW-1185">Reference proteome</keyword>